<gene>
    <name evidence="2" type="ORF">T552_03014</name>
</gene>
<dbReference type="AlphaFoldDB" id="A0A0W4ZCG5"/>
<dbReference type="Pfam" id="PF08513">
    <property type="entry name" value="LisH"/>
    <property type="match status" value="1"/>
</dbReference>
<name>A0A0W4ZCG5_PNEC8</name>
<dbReference type="PROSITE" id="PS50897">
    <property type="entry name" value="CTLH"/>
    <property type="match status" value="1"/>
</dbReference>
<keyword evidence="3" id="KW-1185">Reference proteome</keyword>
<evidence type="ECO:0000313" key="3">
    <source>
        <dbReference type="Proteomes" id="UP000054454"/>
    </source>
</evidence>
<protein>
    <recommendedName>
        <fullName evidence="1">CTLH domain-containing protein</fullName>
    </recommendedName>
</protein>
<feature type="domain" description="CTLH" evidence="1">
    <location>
        <begin position="74"/>
        <end position="128"/>
    </location>
</feature>
<dbReference type="InterPro" id="IPR006594">
    <property type="entry name" value="LisH"/>
</dbReference>
<evidence type="ECO:0000313" key="2">
    <source>
        <dbReference type="EMBL" id="KTW26120.1"/>
    </source>
</evidence>
<dbReference type="PANTHER" id="PTHR12864">
    <property type="entry name" value="RAN BINDING PROTEIN 9-RELATED"/>
    <property type="match status" value="1"/>
</dbReference>
<dbReference type="OrthoDB" id="2415936at2759"/>
<dbReference type="SMART" id="SM00667">
    <property type="entry name" value="LisH"/>
    <property type="match status" value="1"/>
</dbReference>
<evidence type="ECO:0000259" key="1">
    <source>
        <dbReference type="PROSITE" id="PS50897"/>
    </source>
</evidence>
<dbReference type="EMBL" id="LFVZ01000014">
    <property type="protein sequence ID" value="KTW26120.1"/>
    <property type="molecule type" value="Genomic_DNA"/>
</dbReference>
<dbReference type="InterPro" id="IPR024964">
    <property type="entry name" value="CTLH/CRA"/>
</dbReference>
<proteinExistence type="predicted"/>
<dbReference type="GeneID" id="28937737"/>
<dbReference type="Proteomes" id="UP000054454">
    <property type="component" value="Unassembled WGS sequence"/>
</dbReference>
<dbReference type="SMART" id="SM00757">
    <property type="entry name" value="CRA"/>
    <property type="match status" value="1"/>
</dbReference>
<organism evidence="2 3">
    <name type="scientific">Pneumocystis carinii (strain B80)</name>
    <name type="common">Rat pneumocystis pneumonia agent</name>
    <name type="synonym">Pneumocystis carinii f. sp. carinii</name>
    <dbReference type="NCBI Taxonomy" id="1408658"/>
    <lineage>
        <taxon>Eukaryota</taxon>
        <taxon>Fungi</taxon>
        <taxon>Dikarya</taxon>
        <taxon>Ascomycota</taxon>
        <taxon>Taphrinomycotina</taxon>
        <taxon>Pneumocystomycetes</taxon>
        <taxon>Pneumocystaceae</taxon>
        <taxon>Pneumocystis</taxon>
    </lineage>
</organism>
<dbReference type="InterPro" id="IPR013144">
    <property type="entry name" value="CRA_dom"/>
</dbReference>
<dbReference type="InterPro" id="IPR050618">
    <property type="entry name" value="Ubq-SigPath_Reg"/>
</dbReference>
<comment type="caution">
    <text evidence="2">The sequence shown here is derived from an EMBL/GenBank/DDBJ whole genome shotgun (WGS) entry which is preliminary data.</text>
</comment>
<dbReference type="VEuPathDB" id="FungiDB:T552_03014"/>
<dbReference type="RefSeq" id="XP_018224664.1">
    <property type="nucleotide sequence ID" value="XM_018371534.1"/>
</dbReference>
<accession>A0A0W4ZCG5</accession>
<dbReference type="PROSITE" id="PS50896">
    <property type="entry name" value="LISH"/>
    <property type="match status" value="1"/>
</dbReference>
<dbReference type="Pfam" id="PF10607">
    <property type="entry name" value="CTLH"/>
    <property type="match status" value="1"/>
</dbReference>
<dbReference type="InterPro" id="IPR006595">
    <property type="entry name" value="CTLH_C"/>
</dbReference>
<dbReference type="SMART" id="SM00668">
    <property type="entry name" value="CTLH"/>
    <property type="match status" value="1"/>
</dbReference>
<reference evidence="3" key="1">
    <citation type="journal article" date="2016" name="Nat. Commun.">
        <title>Genome analysis of three Pneumocystis species reveals adaptation mechanisms to life exclusively in mammalian hosts.</title>
        <authorList>
            <person name="Ma L."/>
            <person name="Chen Z."/>
            <person name="Huang D.W."/>
            <person name="Kutty G."/>
            <person name="Ishihara M."/>
            <person name="Wang H."/>
            <person name="Abouelleil A."/>
            <person name="Bishop L."/>
            <person name="Davey E."/>
            <person name="Deng R."/>
            <person name="Deng X."/>
            <person name="Fan L."/>
            <person name="Fantoni G."/>
            <person name="Fitzgerald M."/>
            <person name="Gogineni E."/>
            <person name="Goldberg J.M."/>
            <person name="Handley G."/>
            <person name="Hu X."/>
            <person name="Huber C."/>
            <person name="Jiao X."/>
            <person name="Jones K."/>
            <person name="Levin J.Z."/>
            <person name="Liu Y."/>
            <person name="Macdonald P."/>
            <person name="Melnikov A."/>
            <person name="Raley C."/>
            <person name="Sassi M."/>
            <person name="Sherman B.T."/>
            <person name="Song X."/>
            <person name="Sykes S."/>
            <person name="Tran B."/>
            <person name="Walsh L."/>
            <person name="Xia Y."/>
            <person name="Yang J."/>
            <person name="Young S."/>
            <person name="Zeng Q."/>
            <person name="Zheng X."/>
            <person name="Stephens R."/>
            <person name="Nusbaum C."/>
            <person name="Birren B.W."/>
            <person name="Azadi P."/>
            <person name="Lempicki R.A."/>
            <person name="Cuomo C.A."/>
            <person name="Kovacs J.A."/>
        </authorList>
    </citation>
    <scope>NUCLEOTIDE SEQUENCE [LARGE SCALE GENOMIC DNA]</scope>
    <source>
        <strain evidence="3">B80</strain>
    </source>
</reference>
<sequence>MRSSSLMASRTLLETKRYTPEEWKRRCEQIDISKTALNYLILNFFIIEGYESSALKFIEEARLSPLEGLEWMGERMNVLNAIYRGDILSAIEKMNEMDPELLDTRPAVHFMLLRLQLIELIRIALYSPNTDLMPILEFAEIHLASRAPKDAGFLQDLESAMALLCFSSNNLIPALKPLLDLSLRKTVASSVNTAILEAQGLLQQSKIKTLLRLWGWSEKKLRKELDFPTFNFTEN</sequence>